<feature type="non-terminal residue" evidence="1">
    <location>
        <position position="1"/>
    </location>
</feature>
<dbReference type="EMBL" id="HACG01046747">
    <property type="protein sequence ID" value="CEK93612.1"/>
    <property type="molecule type" value="Transcribed_RNA"/>
</dbReference>
<reference evidence="1" key="1">
    <citation type="submission" date="2014-12" db="EMBL/GenBank/DDBJ databases">
        <title>Insight into the proteome of Arion vulgaris.</title>
        <authorList>
            <person name="Aradska J."/>
            <person name="Bulat T."/>
            <person name="Smidak R."/>
            <person name="Sarate P."/>
            <person name="Gangsoo J."/>
            <person name="Sialana F."/>
            <person name="Bilban M."/>
            <person name="Lubec G."/>
        </authorList>
    </citation>
    <scope>NUCLEOTIDE SEQUENCE</scope>
    <source>
        <tissue evidence="1">Skin</tissue>
    </source>
</reference>
<protein>
    <submittedName>
        <fullName evidence="1">Uncharacterized protein</fullName>
    </submittedName>
</protein>
<gene>
    <name evidence="1" type="primary">ORF196275</name>
</gene>
<dbReference type="AlphaFoldDB" id="A0A0B7BL41"/>
<name>A0A0B7BL41_9EUPU</name>
<evidence type="ECO:0000313" key="1">
    <source>
        <dbReference type="EMBL" id="CEK93612.1"/>
    </source>
</evidence>
<sequence length="51" mass="6122">LRRNVWLITGNNCYNKEKIEICWAFSKKKRSKNHKASFEMGCEGFNKERMP</sequence>
<organism evidence="1">
    <name type="scientific">Arion vulgaris</name>
    <dbReference type="NCBI Taxonomy" id="1028688"/>
    <lineage>
        <taxon>Eukaryota</taxon>
        <taxon>Metazoa</taxon>
        <taxon>Spiralia</taxon>
        <taxon>Lophotrochozoa</taxon>
        <taxon>Mollusca</taxon>
        <taxon>Gastropoda</taxon>
        <taxon>Heterobranchia</taxon>
        <taxon>Euthyneura</taxon>
        <taxon>Panpulmonata</taxon>
        <taxon>Eupulmonata</taxon>
        <taxon>Stylommatophora</taxon>
        <taxon>Helicina</taxon>
        <taxon>Arionoidea</taxon>
        <taxon>Arionidae</taxon>
        <taxon>Arion</taxon>
    </lineage>
</organism>
<accession>A0A0B7BL41</accession>
<proteinExistence type="predicted"/>